<dbReference type="Proteomes" id="UP000187404">
    <property type="component" value="Unassembled WGS sequence"/>
</dbReference>
<dbReference type="HAMAP" id="MF_01464_B">
    <property type="entry name" value="SecF_B"/>
    <property type="match status" value="1"/>
</dbReference>
<dbReference type="GO" id="GO:0006605">
    <property type="term" value="P:protein targeting"/>
    <property type="evidence" value="ECO:0007669"/>
    <property type="project" value="UniProtKB-UniRule"/>
</dbReference>
<evidence type="ECO:0000259" key="13">
    <source>
        <dbReference type="Pfam" id="PF21760"/>
    </source>
</evidence>
<dbReference type="Gene3D" id="1.20.1640.10">
    <property type="entry name" value="Multidrug efflux transporter AcrB transmembrane domain"/>
    <property type="match status" value="2"/>
</dbReference>
<dbReference type="STRING" id="1261640.BHK98_01280"/>
<sequence>MSSKFRKILSVLIIALVAFGAYVSFFGLGPVNNIKDSLKYGLDIDGGVYVVMEAQTGKMSGSKLKETMEQTQQVINKRVNAMGVSEASVNIEGENRLRIEMPGVKDAKTAINRIGDTAKLRFTLADGTQYLTGDDVKTASAETDSEHGGYKIIMKFSSKGQEKFAQATRLAAAGNVNATVTDDSGNTVDPKSVVIWLDDKVLTAPTVNGEINNDSCEIYQQNGGYSKAEAQETAALIRGGALPVSLTEVESSVRTASIGANALDKSIVAGGIGILLVFILMILMYNVLGLLADIALCLYVILVLWIMSAMGAVLTLPGIAGIVLDIGMAVDANVIIFSRIKEEIGLGRSIRVAVDQGFKHALVTVLDAQITTLIAAVVLYELGSTTVKGFAVTLMIGIIVSIFTAVIITQIFVGALADSRFAKNTFFGCKPDGTPKKFVRKEFHFIERRKIFYCISGAVIVIGLVTLGVRGFNYGIDFTGGTMIQMDLGKKVAISDVEKTIKQYHLNPEIVYSGADQHQVIIKTTKALNANARASVQKTIEEKYDLNKKSVVASEEFGPSIGKELRNNAVKAILIAALFMLLYIIFRFKTWRYGVAAIAGIGHDVLVLISVYAIFRIQVNNPFIAAILTVVGYSINDTIVIFDRVRENSRLSRQQPVMELLDHSINQTLDRSIMTSMTTVIATVPLLILVSAQLSQFVLPLMIGVLVGTYSSIFLCSPLYYEFNRRAEASRYLAQQKARKRIESKKNSKKSEKKAVEALKAEENKAGGKTSGADSAAENTNSGHGEKQEKNGSKSGKKSGGNSKKGTGGSKSKKKKKGNKRR</sequence>
<evidence type="ECO:0000256" key="6">
    <source>
        <dbReference type="ARBA" id="ARBA00022989"/>
    </source>
</evidence>
<protein>
    <recommendedName>
        <fullName evidence="9 10">Multifunctional fusion protein</fullName>
    </recommendedName>
    <domain>
        <recommendedName>
            <fullName evidence="9">Protein translocase subunit SecD</fullName>
        </recommendedName>
    </domain>
    <domain>
        <recommendedName>
            <fullName evidence="10">Protein-export membrane protein SecF</fullName>
        </recommendedName>
    </domain>
</protein>
<feature type="transmembrane region" description="Helical" evidence="9">
    <location>
        <begin position="593"/>
        <end position="617"/>
    </location>
</feature>
<dbReference type="GO" id="GO:0043952">
    <property type="term" value="P:protein transport by the Sec complex"/>
    <property type="evidence" value="ECO:0007669"/>
    <property type="project" value="UniProtKB-UniRule"/>
</dbReference>
<dbReference type="GO" id="GO:0065002">
    <property type="term" value="P:intracellular protein transmembrane transport"/>
    <property type="evidence" value="ECO:0007669"/>
    <property type="project" value="UniProtKB-UniRule"/>
</dbReference>
<keyword evidence="5 9" id="KW-0653">Protein transport</keyword>
<accession>A0A1Q9JF18</accession>
<evidence type="ECO:0000256" key="3">
    <source>
        <dbReference type="ARBA" id="ARBA00022475"/>
    </source>
</evidence>
<feature type="transmembrane region" description="Helical" evidence="9">
    <location>
        <begin position="623"/>
        <end position="642"/>
    </location>
</feature>
<keyword evidence="7 9" id="KW-0811">Translocation</keyword>
<dbReference type="InterPro" id="IPR022645">
    <property type="entry name" value="SecD/SecF_bac"/>
</dbReference>
<comment type="subunit">
    <text evidence="10">Forms a complex with SecD. Part of the essential Sec protein translocation apparatus which comprises SecA, SecYEG and auxiliary proteins SecDF. Other proteins may also be involved.</text>
</comment>
<dbReference type="EMBL" id="MJIE01000001">
    <property type="protein sequence ID" value="OLR54830.1"/>
    <property type="molecule type" value="Genomic_DNA"/>
</dbReference>
<comment type="caution">
    <text evidence="9">Lacks conserved residue(s) required for the propagation of feature annotation.</text>
</comment>
<reference evidence="14 15" key="1">
    <citation type="journal article" date="2016" name="Appl. Environ. Microbiol.">
        <title>Function and Phylogeny of Bacterial Butyryl Coenzyme A:Acetate Transferases and Their Diversity in the Proximal Colon of Swine.</title>
        <authorList>
            <person name="Trachsel J."/>
            <person name="Bayles D.O."/>
            <person name="Looft T."/>
            <person name="Levine U.Y."/>
            <person name="Allen H.K."/>
        </authorList>
    </citation>
    <scope>NUCLEOTIDE SEQUENCE [LARGE SCALE GENOMIC DNA]</scope>
    <source>
        <strain evidence="14 15">68-3-10</strain>
    </source>
</reference>
<gene>
    <name evidence="9" type="primary">secD</name>
    <name evidence="10" type="synonym">secF</name>
    <name evidence="14" type="ORF">BHK98_01280</name>
</gene>
<organism evidence="14 15">
    <name type="scientific">Hornefia porci</name>
    <dbReference type="NCBI Taxonomy" id="2652292"/>
    <lineage>
        <taxon>Bacteria</taxon>
        <taxon>Bacillati</taxon>
        <taxon>Bacillota</taxon>
        <taxon>Clostridia</taxon>
        <taxon>Peptostreptococcales</taxon>
        <taxon>Anaerovoracaceae</taxon>
        <taxon>Hornefia</taxon>
    </lineage>
</organism>
<feature type="domain" description="Protein export membrane protein SecD/SecF C-terminal" evidence="12">
    <location>
        <begin position="256"/>
        <end position="411"/>
    </location>
</feature>
<keyword evidence="3 9" id="KW-1003">Cell membrane</keyword>
<feature type="domain" description="Protein export membrane protein SecD/SecF C-terminal" evidence="12">
    <location>
        <begin position="543"/>
        <end position="724"/>
    </location>
</feature>
<dbReference type="InterPro" id="IPR005665">
    <property type="entry name" value="SecF_bac"/>
</dbReference>
<dbReference type="NCBIfam" id="TIGR00916">
    <property type="entry name" value="2A0604s01"/>
    <property type="match status" value="2"/>
</dbReference>
<dbReference type="SUPFAM" id="SSF82866">
    <property type="entry name" value="Multidrug efflux transporter AcrB transmembrane domain"/>
    <property type="match status" value="2"/>
</dbReference>
<evidence type="ECO:0000256" key="1">
    <source>
        <dbReference type="ARBA" id="ARBA00004651"/>
    </source>
</evidence>
<dbReference type="PANTHER" id="PTHR30081:SF1">
    <property type="entry name" value="PROTEIN TRANSLOCASE SUBUNIT SECD"/>
    <property type="match status" value="1"/>
</dbReference>
<evidence type="ECO:0000256" key="11">
    <source>
        <dbReference type="SAM" id="MobiDB-lite"/>
    </source>
</evidence>
<evidence type="ECO:0000256" key="5">
    <source>
        <dbReference type="ARBA" id="ARBA00022927"/>
    </source>
</evidence>
<dbReference type="PANTHER" id="PTHR30081">
    <property type="entry name" value="PROTEIN-EXPORT MEMBRANE PROTEIN SEC"/>
    <property type="match status" value="1"/>
</dbReference>
<comment type="function">
    <text evidence="9">Part of the Sec protein translocase complex. Interacts with the SecYEG preprotein conducting channel. SecDF uses the proton motive force (PMF) to complete protein translocation after the ATP-dependent function of SecA.</text>
</comment>
<feature type="transmembrane region" description="Helical" evidence="9">
    <location>
        <begin position="392"/>
        <end position="417"/>
    </location>
</feature>
<proteinExistence type="inferred from homology"/>
<dbReference type="GO" id="GO:0015450">
    <property type="term" value="F:protein-transporting ATPase activity"/>
    <property type="evidence" value="ECO:0007669"/>
    <property type="project" value="InterPro"/>
</dbReference>
<name>A0A1Q9JF18_9FIRM</name>
<keyword evidence="6 9" id="KW-1133">Transmembrane helix</keyword>
<dbReference type="Pfam" id="PF07549">
    <property type="entry name" value="Sec_GG"/>
    <property type="match status" value="1"/>
</dbReference>
<feature type="transmembrane region" description="Helical" evidence="9">
    <location>
        <begin position="569"/>
        <end position="586"/>
    </location>
</feature>
<evidence type="ECO:0000313" key="14">
    <source>
        <dbReference type="EMBL" id="OLR54830.1"/>
    </source>
</evidence>
<feature type="transmembrane region" description="Helical" evidence="9">
    <location>
        <begin position="673"/>
        <end position="692"/>
    </location>
</feature>
<comment type="subcellular location">
    <subcellularLocation>
        <location evidence="1 9">Cell membrane</location>
        <topology evidence="1 9">Multi-pass membrane protein</topology>
    </subcellularLocation>
</comment>
<evidence type="ECO:0000256" key="2">
    <source>
        <dbReference type="ARBA" id="ARBA00022448"/>
    </source>
</evidence>
<feature type="domain" description="Protein translocase subunit SecDF P1" evidence="13">
    <location>
        <begin position="68"/>
        <end position="126"/>
    </location>
</feature>
<feature type="compositionally biased region" description="Basic residues" evidence="11">
    <location>
        <begin position="811"/>
        <end position="822"/>
    </location>
</feature>
<dbReference type="InterPro" id="IPR048634">
    <property type="entry name" value="SecD_SecF_C"/>
</dbReference>
<dbReference type="InterPro" id="IPR005791">
    <property type="entry name" value="SecD"/>
</dbReference>
<dbReference type="PRINTS" id="PR01755">
    <property type="entry name" value="SECFTRNLCASE"/>
</dbReference>
<feature type="compositionally biased region" description="Basic and acidic residues" evidence="11">
    <location>
        <begin position="744"/>
        <end position="766"/>
    </location>
</feature>
<dbReference type="InterPro" id="IPR055344">
    <property type="entry name" value="SecD_SecF_C_bact"/>
</dbReference>
<dbReference type="Pfam" id="PF21760">
    <property type="entry name" value="SecD_1st"/>
    <property type="match status" value="1"/>
</dbReference>
<dbReference type="GO" id="GO:0005886">
    <property type="term" value="C:plasma membrane"/>
    <property type="evidence" value="ECO:0007669"/>
    <property type="project" value="UniProtKB-SubCell"/>
</dbReference>
<comment type="similarity">
    <text evidence="10">Belongs to the SecD/SecF family. SecF subfamily.</text>
</comment>
<feature type="transmembrane region" description="Helical" evidence="9">
    <location>
        <begin position="319"/>
        <end position="340"/>
    </location>
</feature>
<comment type="similarity">
    <text evidence="9">Belongs to the SecD/SecF family. SecD subfamily.</text>
</comment>
<evidence type="ECO:0000256" key="9">
    <source>
        <dbReference type="HAMAP-Rule" id="MF_01463"/>
    </source>
</evidence>
<feature type="transmembrane region" description="Helical" evidence="9">
    <location>
        <begin position="294"/>
        <end position="313"/>
    </location>
</feature>
<keyword evidence="2 9" id="KW-0813">Transport</keyword>
<dbReference type="HAMAP" id="MF_01463_B">
    <property type="entry name" value="SecD_B"/>
    <property type="match status" value="1"/>
</dbReference>
<feature type="transmembrane region" description="Helical" evidence="9">
    <location>
        <begin position="267"/>
        <end position="287"/>
    </location>
</feature>
<evidence type="ECO:0000259" key="12">
    <source>
        <dbReference type="Pfam" id="PF02355"/>
    </source>
</evidence>
<evidence type="ECO:0000313" key="15">
    <source>
        <dbReference type="Proteomes" id="UP000187404"/>
    </source>
</evidence>
<evidence type="ECO:0000256" key="4">
    <source>
        <dbReference type="ARBA" id="ARBA00022692"/>
    </source>
</evidence>
<dbReference type="OrthoDB" id="9805019at2"/>
<evidence type="ECO:0000256" key="10">
    <source>
        <dbReference type="HAMAP-Rule" id="MF_01464"/>
    </source>
</evidence>
<keyword evidence="15" id="KW-1185">Reference proteome</keyword>
<dbReference type="Gene3D" id="3.30.70.3400">
    <property type="match status" value="1"/>
</dbReference>
<dbReference type="InterPro" id="IPR022646">
    <property type="entry name" value="SecD/SecF_CS"/>
</dbReference>
<dbReference type="RefSeq" id="WP_075711849.1">
    <property type="nucleotide sequence ID" value="NZ_MJIE01000001.1"/>
</dbReference>
<keyword evidence="4 9" id="KW-0812">Transmembrane</keyword>
<dbReference type="NCBIfam" id="TIGR00966">
    <property type="entry name" value="transloc_SecF"/>
    <property type="match status" value="1"/>
</dbReference>
<dbReference type="Pfam" id="PF02355">
    <property type="entry name" value="SecD_SecF_C"/>
    <property type="match status" value="2"/>
</dbReference>
<evidence type="ECO:0000256" key="7">
    <source>
        <dbReference type="ARBA" id="ARBA00023010"/>
    </source>
</evidence>
<dbReference type="Gene3D" id="3.30.1360.200">
    <property type="match status" value="1"/>
</dbReference>
<dbReference type="AlphaFoldDB" id="A0A1Q9JF18"/>
<dbReference type="NCBIfam" id="TIGR01129">
    <property type="entry name" value="secD"/>
    <property type="match status" value="1"/>
</dbReference>
<keyword evidence="8 9" id="KW-0472">Membrane</keyword>
<feature type="transmembrane region" description="Helical" evidence="9">
    <location>
        <begin position="698"/>
        <end position="721"/>
    </location>
</feature>
<comment type="caution">
    <text evidence="14">The sequence shown here is derived from an EMBL/GenBank/DDBJ whole genome shotgun (WGS) entry which is preliminary data.</text>
</comment>
<evidence type="ECO:0000256" key="8">
    <source>
        <dbReference type="ARBA" id="ARBA00023136"/>
    </source>
</evidence>
<dbReference type="InterPro" id="IPR048631">
    <property type="entry name" value="SecD_1st"/>
</dbReference>
<comment type="subunit">
    <text evidence="9">Forms a complex with SecF. Part of the essential Sec protein translocation apparatus which comprises SecA, SecYEG and auxiliary proteins SecDF. Other proteins may also be involved.</text>
</comment>
<feature type="region of interest" description="Disordered" evidence="11">
    <location>
        <begin position="739"/>
        <end position="822"/>
    </location>
</feature>
<feature type="transmembrane region" description="Helical" evidence="9">
    <location>
        <begin position="361"/>
        <end position="380"/>
    </location>
</feature>
<feature type="transmembrane region" description="Helical" evidence="9">
    <location>
        <begin position="451"/>
        <end position="469"/>
    </location>
</feature>
<dbReference type="InterPro" id="IPR022813">
    <property type="entry name" value="SecD/SecF_arch_bac"/>
</dbReference>